<evidence type="ECO:0008006" key="3">
    <source>
        <dbReference type="Google" id="ProtNLM"/>
    </source>
</evidence>
<dbReference type="RefSeq" id="WP_344132158.1">
    <property type="nucleotide sequence ID" value="NZ_BAAARA010000009.1"/>
</dbReference>
<reference evidence="1 2" key="1">
    <citation type="journal article" date="2019" name="Int. J. Syst. Evol. Microbiol.">
        <title>The Global Catalogue of Microorganisms (GCM) 10K type strain sequencing project: providing services to taxonomists for standard genome sequencing and annotation.</title>
        <authorList>
            <consortium name="The Broad Institute Genomics Platform"/>
            <consortium name="The Broad Institute Genome Sequencing Center for Infectious Disease"/>
            <person name="Wu L."/>
            <person name="Ma J."/>
        </authorList>
    </citation>
    <scope>NUCLEOTIDE SEQUENCE [LARGE SCALE GENOMIC DNA]</scope>
    <source>
        <strain evidence="1 2">JCM 16221</strain>
    </source>
</reference>
<evidence type="ECO:0000313" key="1">
    <source>
        <dbReference type="EMBL" id="GAA2350468.1"/>
    </source>
</evidence>
<protein>
    <recommendedName>
        <fullName evidence="3">Ferredoxin</fullName>
    </recommendedName>
</protein>
<dbReference type="SUPFAM" id="SSF160424">
    <property type="entry name" value="BH3703-like"/>
    <property type="match status" value="1"/>
</dbReference>
<dbReference type="EMBL" id="BAAARA010000009">
    <property type="protein sequence ID" value="GAA2350468.1"/>
    <property type="molecule type" value="Genomic_DNA"/>
</dbReference>
<gene>
    <name evidence="1" type="ORF">GCM10009854_30320</name>
</gene>
<evidence type="ECO:0000313" key="2">
    <source>
        <dbReference type="Proteomes" id="UP001501218"/>
    </source>
</evidence>
<organism evidence="1 2">
    <name type="scientific">Saccharopolyspora halophila</name>
    <dbReference type="NCBI Taxonomy" id="405551"/>
    <lineage>
        <taxon>Bacteria</taxon>
        <taxon>Bacillati</taxon>
        <taxon>Actinomycetota</taxon>
        <taxon>Actinomycetes</taxon>
        <taxon>Pseudonocardiales</taxon>
        <taxon>Pseudonocardiaceae</taxon>
        <taxon>Saccharopolyspora</taxon>
    </lineage>
</organism>
<dbReference type="InterPro" id="IPR036170">
    <property type="entry name" value="YezG-like_sf"/>
</dbReference>
<sequence>MSQPGPGVQPGSLDESAQQQLIQEIGRVIVRALPPGWNEATVEYRAVGEHRETIAQLKAPNGSAIPLAVPAEAAELFTRLRDGMYRPDRGTWVSALYRLQRPGSYTVDFNGEYRPNWRTAPPPQAYAEELRRYPRPESAVPEWFHDSTAGPGHDTSGALRTAEVFDDDGRPITDRPDIAPAERDRVIDFLERAPIVLAARSYDTDRLDPKGPASVPMTFHTDGSWVWPGAVGYYLRTHGVAPEPELLEHIRGLDFQLPEVSDSQQELAVSLITGESRN</sequence>
<keyword evidence="2" id="KW-1185">Reference proteome</keyword>
<proteinExistence type="predicted"/>
<name>A0ABN3GGC2_9PSEU</name>
<comment type="caution">
    <text evidence="1">The sequence shown here is derived from an EMBL/GenBank/DDBJ whole genome shotgun (WGS) entry which is preliminary data.</text>
</comment>
<accession>A0ABN3GGC2</accession>
<dbReference type="Proteomes" id="UP001501218">
    <property type="component" value="Unassembled WGS sequence"/>
</dbReference>